<keyword evidence="8 14" id="KW-0808">Transferase</keyword>
<evidence type="ECO:0000256" key="2">
    <source>
        <dbReference type="ARBA" id="ARBA00004496"/>
    </source>
</evidence>
<dbReference type="InterPro" id="IPR001678">
    <property type="entry name" value="MeTrfase_RsmB-F_NOP2_dom"/>
</dbReference>
<dbReference type="EC" id="2.1.1.176" evidence="4"/>
<dbReference type="Pfam" id="PF22458">
    <property type="entry name" value="RsmF-B_ferredox"/>
    <property type="match status" value="1"/>
</dbReference>
<keyword evidence="17" id="KW-1185">Reference proteome</keyword>
<gene>
    <name evidence="16" type="primary">rsmB</name>
    <name evidence="16" type="ORF">OLMES_0033</name>
</gene>
<dbReference type="FunFam" id="3.40.50.150:FF:000257">
    <property type="entry name" value="16S rRNA methyltransferase"/>
    <property type="match status" value="1"/>
</dbReference>
<accession>A0A1Y0I120</accession>
<dbReference type="Gene3D" id="1.10.287.730">
    <property type="entry name" value="Helix hairpin bin"/>
    <property type="match status" value="1"/>
</dbReference>
<keyword evidence="6" id="KW-0698">rRNA processing</keyword>
<evidence type="ECO:0000313" key="17">
    <source>
        <dbReference type="Proteomes" id="UP000196027"/>
    </source>
</evidence>
<evidence type="ECO:0000256" key="4">
    <source>
        <dbReference type="ARBA" id="ARBA00012140"/>
    </source>
</evidence>
<dbReference type="GO" id="GO:0006355">
    <property type="term" value="P:regulation of DNA-templated transcription"/>
    <property type="evidence" value="ECO:0007669"/>
    <property type="project" value="InterPro"/>
</dbReference>
<dbReference type="PANTHER" id="PTHR22807:SF61">
    <property type="entry name" value="NOL1_NOP2_SUN FAMILY PROTEIN _ ANTITERMINATION NUSB DOMAIN-CONTAINING PROTEIN"/>
    <property type="match status" value="1"/>
</dbReference>
<dbReference type="GO" id="GO:0005829">
    <property type="term" value="C:cytosol"/>
    <property type="evidence" value="ECO:0007669"/>
    <property type="project" value="TreeGrafter"/>
</dbReference>
<evidence type="ECO:0000256" key="11">
    <source>
        <dbReference type="ARBA" id="ARBA00030399"/>
    </source>
</evidence>
<organism evidence="16 17">
    <name type="scientific">Oleiphilus messinensis</name>
    <dbReference type="NCBI Taxonomy" id="141451"/>
    <lineage>
        <taxon>Bacteria</taxon>
        <taxon>Pseudomonadati</taxon>
        <taxon>Pseudomonadota</taxon>
        <taxon>Gammaproteobacteria</taxon>
        <taxon>Oceanospirillales</taxon>
        <taxon>Oleiphilaceae</taxon>
        <taxon>Oleiphilus</taxon>
    </lineage>
</organism>
<dbReference type="Gene3D" id="3.30.70.1170">
    <property type="entry name" value="Sun protein, domain 3"/>
    <property type="match status" value="1"/>
</dbReference>
<evidence type="ECO:0000256" key="12">
    <source>
        <dbReference type="ARBA" id="ARBA00031088"/>
    </source>
</evidence>
<protein>
    <recommendedName>
        <fullName evidence="4">16S rRNA (cytosine(967)-C(5))-methyltransferase</fullName>
        <ecNumber evidence="4">2.1.1.176</ecNumber>
    </recommendedName>
    <alternativeName>
        <fullName evidence="11">16S rRNA m5C967 methyltransferase</fullName>
    </alternativeName>
    <alternativeName>
        <fullName evidence="12">rRNA (cytosine-C(5)-)-methyltransferase RsmB</fullName>
    </alternativeName>
</protein>
<evidence type="ECO:0000256" key="1">
    <source>
        <dbReference type="ARBA" id="ARBA00002724"/>
    </source>
</evidence>
<evidence type="ECO:0000256" key="5">
    <source>
        <dbReference type="ARBA" id="ARBA00022490"/>
    </source>
</evidence>
<dbReference type="GO" id="GO:0009383">
    <property type="term" value="F:rRNA (cytosine-C5-)-methyltransferase activity"/>
    <property type="evidence" value="ECO:0007669"/>
    <property type="project" value="TreeGrafter"/>
</dbReference>
<dbReference type="InterPro" id="IPR004573">
    <property type="entry name" value="rRNA_ssu_MeTfrase_B"/>
</dbReference>
<dbReference type="NCBIfam" id="TIGR00563">
    <property type="entry name" value="rsmB"/>
    <property type="match status" value="1"/>
</dbReference>
<dbReference type="PROSITE" id="PS01153">
    <property type="entry name" value="NOL1_NOP2_SUN"/>
    <property type="match status" value="1"/>
</dbReference>
<dbReference type="SUPFAM" id="SSF48013">
    <property type="entry name" value="NusB-like"/>
    <property type="match status" value="1"/>
</dbReference>
<dbReference type="InterPro" id="IPR054728">
    <property type="entry name" value="RsmB-like_ferredoxin"/>
</dbReference>
<dbReference type="GO" id="GO:0003723">
    <property type="term" value="F:RNA binding"/>
    <property type="evidence" value="ECO:0007669"/>
    <property type="project" value="UniProtKB-UniRule"/>
</dbReference>
<dbReference type="Proteomes" id="UP000196027">
    <property type="component" value="Chromosome"/>
</dbReference>
<dbReference type="InterPro" id="IPR023267">
    <property type="entry name" value="RCMT"/>
</dbReference>
<feature type="binding site" evidence="14">
    <location>
        <position position="277"/>
    </location>
    <ligand>
        <name>S-adenosyl-L-methionine</name>
        <dbReference type="ChEBI" id="CHEBI:59789"/>
    </ligand>
</feature>
<dbReference type="RefSeq" id="WP_087464269.1">
    <property type="nucleotide sequence ID" value="NZ_CP021425.1"/>
</dbReference>
<evidence type="ECO:0000256" key="9">
    <source>
        <dbReference type="ARBA" id="ARBA00022691"/>
    </source>
</evidence>
<dbReference type="Gene3D" id="3.40.50.150">
    <property type="entry name" value="Vaccinia Virus protein VP39"/>
    <property type="match status" value="1"/>
</dbReference>
<feature type="binding site" evidence="14">
    <location>
        <begin position="253"/>
        <end position="259"/>
    </location>
    <ligand>
        <name>S-adenosyl-L-methionine</name>
        <dbReference type="ChEBI" id="CHEBI:59789"/>
    </ligand>
</feature>
<dbReference type="CDD" id="cd00620">
    <property type="entry name" value="Methyltransferase_Sun"/>
    <property type="match status" value="1"/>
</dbReference>
<comment type="subcellular location">
    <subcellularLocation>
        <location evidence="2">Cytoplasm</location>
    </subcellularLocation>
</comment>
<evidence type="ECO:0000313" key="16">
    <source>
        <dbReference type="EMBL" id="ARU54142.1"/>
    </source>
</evidence>
<dbReference type="GO" id="GO:0070475">
    <property type="term" value="P:rRNA base methylation"/>
    <property type="evidence" value="ECO:0007669"/>
    <property type="project" value="TreeGrafter"/>
</dbReference>
<dbReference type="NCBIfam" id="NF008149">
    <property type="entry name" value="PRK10901.1"/>
    <property type="match status" value="1"/>
</dbReference>
<keyword evidence="5" id="KW-0963">Cytoplasm</keyword>
<dbReference type="PROSITE" id="PS51686">
    <property type="entry name" value="SAM_MT_RSMB_NOP"/>
    <property type="match status" value="1"/>
</dbReference>
<evidence type="ECO:0000256" key="8">
    <source>
        <dbReference type="ARBA" id="ARBA00022679"/>
    </source>
</evidence>
<evidence type="ECO:0000256" key="14">
    <source>
        <dbReference type="PROSITE-ProRule" id="PRU01023"/>
    </source>
</evidence>
<evidence type="ECO:0000256" key="7">
    <source>
        <dbReference type="ARBA" id="ARBA00022603"/>
    </source>
</evidence>
<keyword evidence="9 14" id="KW-0949">S-adenosyl-L-methionine</keyword>
<dbReference type="InterPro" id="IPR049560">
    <property type="entry name" value="MeTrfase_RsmB-F_NOP2_cat"/>
</dbReference>
<evidence type="ECO:0000259" key="15">
    <source>
        <dbReference type="PROSITE" id="PS51686"/>
    </source>
</evidence>
<dbReference type="EMBL" id="CP021425">
    <property type="protein sequence ID" value="ARU54142.1"/>
    <property type="molecule type" value="Genomic_DNA"/>
</dbReference>
<dbReference type="PRINTS" id="PR02008">
    <property type="entry name" value="RCMTFAMILY"/>
</dbReference>
<dbReference type="InterPro" id="IPR006027">
    <property type="entry name" value="NusB_RsmB_TIM44"/>
</dbReference>
<feature type="active site" description="Nucleophile" evidence="14">
    <location>
        <position position="375"/>
    </location>
</feature>
<sequence>MTENLRAIATRVLLDIQENQRSLTAVLPYYQEQVKPEDRALLQELSFGTCRWFQRLDFIQASLLHRPLRKRDNAARILINLGLYQLLFTRIPAHAAIHSTVDAAPDLGMKHLKGLINGLLRQAQRDQEGLQSDTSAPVEVQFSHPDWIVHKLKANWPDHYQEILQANNERPPLTLRINTGLTCRETFLEQLQAQGIDAVATQFSPTGVTLTTPCDVKMLPGFQEGWFTVQDEAAQLCTTLLDLKPGQRVLDACAAPGGKTCAIRLTEPNLAQLVAVEKDPQRAERINENLERLNIHADVIAADAMDTATWWDGQAFDRILLDAPCSATGVIRRHPDIKLLRREQDIAELAKLQLHLLEAVWPTLKANGILVYATCSVFPQENTRIIERFQAKMNDVDVIPLEPEQYPWGINTTVGKQLLPQSNSHDGFFYACLRKH</sequence>
<name>A0A1Y0I120_9GAMM</name>
<dbReference type="InterPro" id="IPR048019">
    <property type="entry name" value="RsmB-like_N"/>
</dbReference>
<keyword evidence="7 14" id="KW-0489">Methyltransferase</keyword>
<keyword evidence="10 14" id="KW-0694">RNA-binding</keyword>
<dbReference type="Pfam" id="PF01029">
    <property type="entry name" value="NusB"/>
    <property type="match status" value="1"/>
</dbReference>
<comment type="similarity">
    <text evidence="3 14">Belongs to the class I-like SAM-binding methyltransferase superfamily. RsmB/NOP family.</text>
</comment>
<dbReference type="Gene3D" id="1.10.940.10">
    <property type="entry name" value="NusB-like"/>
    <property type="match status" value="1"/>
</dbReference>
<proteinExistence type="inferred from homology"/>
<dbReference type="CDD" id="cd02440">
    <property type="entry name" value="AdoMet_MTases"/>
    <property type="match status" value="1"/>
</dbReference>
<evidence type="ECO:0000256" key="10">
    <source>
        <dbReference type="ARBA" id="ARBA00022884"/>
    </source>
</evidence>
<dbReference type="InterPro" id="IPR035926">
    <property type="entry name" value="NusB-like_sf"/>
</dbReference>
<dbReference type="Pfam" id="PF01189">
    <property type="entry name" value="Methyltr_RsmB-F"/>
    <property type="match status" value="1"/>
</dbReference>
<feature type="binding site" evidence="14">
    <location>
        <position position="322"/>
    </location>
    <ligand>
        <name>S-adenosyl-L-methionine</name>
        <dbReference type="ChEBI" id="CHEBI:59789"/>
    </ligand>
</feature>
<feature type="binding site" evidence="14">
    <location>
        <position position="303"/>
    </location>
    <ligand>
        <name>S-adenosyl-L-methionine</name>
        <dbReference type="ChEBI" id="CHEBI:59789"/>
    </ligand>
</feature>
<dbReference type="AlphaFoldDB" id="A0A1Y0I120"/>
<dbReference type="SUPFAM" id="SSF53335">
    <property type="entry name" value="S-adenosyl-L-methionine-dependent methyltransferases"/>
    <property type="match status" value="1"/>
</dbReference>
<evidence type="ECO:0000256" key="3">
    <source>
        <dbReference type="ARBA" id="ARBA00007494"/>
    </source>
</evidence>
<dbReference type="OrthoDB" id="9810297at2"/>
<dbReference type="InterPro" id="IPR029063">
    <property type="entry name" value="SAM-dependent_MTases_sf"/>
</dbReference>
<dbReference type="PANTHER" id="PTHR22807">
    <property type="entry name" value="NOP2 YEAST -RELATED NOL1/NOP2/FMU SUN DOMAIN-CONTAINING"/>
    <property type="match status" value="1"/>
</dbReference>
<evidence type="ECO:0000256" key="13">
    <source>
        <dbReference type="ARBA" id="ARBA00047283"/>
    </source>
</evidence>
<dbReference type="KEGG" id="ome:OLMES_0033"/>
<evidence type="ECO:0000256" key="6">
    <source>
        <dbReference type="ARBA" id="ARBA00022552"/>
    </source>
</evidence>
<reference evidence="16 17" key="1">
    <citation type="submission" date="2017-05" db="EMBL/GenBank/DDBJ databases">
        <title>Genomic insights into alkan degradation activity of Oleiphilus messinensis.</title>
        <authorList>
            <person name="Kozyavkin S.A."/>
            <person name="Slesarev A.I."/>
            <person name="Golyshin P.N."/>
            <person name="Korzhenkov A."/>
            <person name="Golyshina O.N."/>
            <person name="Toshchakov S.V."/>
        </authorList>
    </citation>
    <scope>NUCLEOTIDE SEQUENCE [LARGE SCALE GENOMIC DNA]</scope>
    <source>
        <strain evidence="16 17">ME102</strain>
    </source>
</reference>
<dbReference type="NCBIfam" id="NF011494">
    <property type="entry name" value="PRK14902.1"/>
    <property type="match status" value="1"/>
</dbReference>
<dbReference type="InterPro" id="IPR018314">
    <property type="entry name" value="RsmB/NOL1/NOP2-like_CS"/>
</dbReference>
<feature type="domain" description="SAM-dependent MTase RsmB/NOP-type" evidence="15">
    <location>
        <begin position="163"/>
        <end position="436"/>
    </location>
</feature>
<comment type="catalytic activity">
    <reaction evidence="13">
        <text>cytidine(967) in 16S rRNA + S-adenosyl-L-methionine = 5-methylcytidine(967) in 16S rRNA + S-adenosyl-L-homocysteine + H(+)</text>
        <dbReference type="Rhea" id="RHEA:42748"/>
        <dbReference type="Rhea" id="RHEA-COMP:10219"/>
        <dbReference type="Rhea" id="RHEA-COMP:10220"/>
        <dbReference type="ChEBI" id="CHEBI:15378"/>
        <dbReference type="ChEBI" id="CHEBI:57856"/>
        <dbReference type="ChEBI" id="CHEBI:59789"/>
        <dbReference type="ChEBI" id="CHEBI:74483"/>
        <dbReference type="ChEBI" id="CHEBI:82748"/>
        <dbReference type="EC" id="2.1.1.176"/>
    </reaction>
</comment>
<comment type="function">
    <text evidence="1">Specifically methylates the cytosine at position 967 (m5C967) of 16S rRNA.</text>
</comment>